<sequence>MAGLLKTWLLGKLKSAGGWEERRAASGVKFVAVLRANVPISPTPTDILHPLPATPILTSERRQNGAVVTSKRRHHRIARAGPEDDQQHRENSEMWSRGKEKAPILFEPYSQLLISLDVTRGQNYAYEYCAEISQLMLASTPGFDSRTARVLCSTSLKALKSASTKGKCALKVVHRGGRPHARNQACHPLQLKRNLIPSQTDGRPTLPQTTCE</sequence>
<evidence type="ECO:0000313" key="2">
    <source>
        <dbReference type="EMBL" id="KAJ4446295.1"/>
    </source>
</evidence>
<evidence type="ECO:0000313" key="3">
    <source>
        <dbReference type="Proteomes" id="UP001148838"/>
    </source>
</evidence>
<keyword evidence="3" id="KW-1185">Reference proteome</keyword>
<feature type="compositionally biased region" description="Basic and acidic residues" evidence="1">
    <location>
        <begin position="81"/>
        <end position="96"/>
    </location>
</feature>
<dbReference type="EMBL" id="JAJSOF020000009">
    <property type="protein sequence ID" value="KAJ4446295.1"/>
    <property type="molecule type" value="Genomic_DNA"/>
</dbReference>
<organism evidence="2 3">
    <name type="scientific">Periplaneta americana</name>
    <name type="common">American cockroach</name>
    <name type="synonym">Blatta americana</name>
    <dbReference type="NCBI Taxonomy" id="6978"/>
    <lineage>
        <taxon>Eukaryota</taxon>
        <taxon>Metazoa</taxon>
        <taxon>Ecdysozoa</taxon>
        <taxon>Arthropoda</taxon>
        <taxon>Hexapoda</taxon>
        <taxon>Insecta</taxon>
        <taxon>Pterygota</taxon>
        <taxon>Neoptera</taxon>
        <taxon>Polyneoptera</taxon>
        <taxon>Dictyoptera</taxon>
        <taxon>Blattodea</taxon>
        <taxon>Blattoidea</taxon>
        <taxon>Blattidae</taxon>
        <taxon>Blattinae</taxon>
        <taxon>Periplaneta</taxon>
    </lineage>
</organism>
<dbReference type="Proteomes" id="UP001148838">
    <property type="component" value="Unassembled WGS sequence"/>
</dbReference>
<comment type="caution">
    <text evidence="2">The sequence shown here is derived from an EMBL/GenBank/DDBJ whole genome shotgun (WGS) entry which is preliminary data.</text>
</comment>
<protein>
    <submittedName>
        <fullName evidence="2">Uncharacterized protein</fullName>
    </submittedName>
</protein>
<reference evidence="2 3" key="1">
    <citation type="journal article" date="2022" name="Allergy">
        <title>Genome assembly and annotation of Periplaneta americana reveal a comprehensive cockroach allergen profile.</title>
        <authorList>
            <person name="Wang L."/>
            <person name="Xiong Q."/>
            <person name="Saelim N."/>
            <person name="Wang L."/>
            <person name="Nong W."/>
            <person name="Wan A.T."/>
            <person name="Shi M."/>
            <person name="Liu X."/>
            <person name="Cao Q."/>
            <person name="Hui J.H.L."/>
            <person name="Sookrung N."/>
            <person name="Leung T.F."/>
            <person name="Tungtrongchitr A."/>
            <person name="Tsui S.K.W."/>
        </authorList>
    </citation>
    <scope>NUCLEOTIDE SEQUENCE [LARGE SCALE GENOMIC DNA]</scope>
    <source>
        <strain evidence="2">PWHHKU_190912</strain>
    </source>
</reference>
<feature type="region of interest" description="Disordered" evidence="1">
    <location>
        <begin position="61"/>
        <end position="96"/>
    </location>
</feature>
<proteinExistence type="predicted"/>
<gene>
    <name evidence="2" type="ORF">ANN_12990</name>
</gene>
<name>A0ABQ8TKU7_PERAM</name>
<accession>A0ABQ8TKU7</accession>
<evidence type="ECO:0000256" key="1">
    <source>
        <dbReference type="SAM" id="MobiDB-lite"/>
    </source>
</evidence>